<dbReference type="AlphaFoldDB" id="A0AAV5GIP4"/>
<dbReference type="SUPFAM" id="SSF52833">
    <property type="entry name" value="Thioredoxin-like"/>
    <property type="match status" value="1"/>
</dbReference>
<dbReference type="EMBL" id="BQKY01000004">
    <property type="protein sequence ID" value="GJN89336.1"/>
    <property type="molecule type" value="Genomic_DNA"/>
</dbReference>
<dbReference type="Gene3D" id="3.40.30.10">
    <property type="entry name" value="Glutaredoxin"/>
    <property type="match status" value="1"/>
</dbReference>
<comment type="caution">
    <text evidence="1">The sequence shown here is derived from an EMBL/GenBank/DDBJ whole genome shotgun (WGS) entry which is preliminary data.</text>
</comment>
<organism evidence="1 2">
    <name type="scientific">Rhodotorula paludigena</name>
    <dbReference type="NCBI Taxonomy" id="86838"/>
    <lineage>
        <taxon>Eukaryota</taxon>
        <taxon>Fungi</taxon>
        <taxon>Dikarya</taxon>
        <taxon>Basidiomycota</taxon>
        <taxon>Pucciniomycotina</taxon>
        <taxon>Microbotryomycetes</taxon>
        <taxon>Sporidiobolales</taxon>
        <taxon>Sporidiobolaceae</taxon>
        <taxon>Rhodotorula</taxon>
    </lineage>
</organism>
<sequence>MTAPSTSALPAPEDVHRAAQVTVLDEHGKEHRLGELWEDQKEGRTVVVWIRHFGCGLCQDYVKHLSQHFAPALLSAHNVRLSIIGCGDSSYLSSYRKLVASPFDLYADRDGASYDALGMGKNLGSGETRPEYQKSGMAGVALKSISSFFQMGNVAFPGEWSRLGGECVFEQGQLKWCHRMQNTRDHAPLKELAAAAGVPLDSAAA</sequence>
<evidence type="ECO:0000313" key="1">
    <source>
        <dbReference type="EMBL" id="GJN89336.1"/>
    </source>
</evidence>
<proteinExistence type="predicted"/>
<protein>
    <recommendedName>
        <fullName evidence="3">AhpC/TSA antioxidant enzyme-domain-containing protein</fullName>
    </recommendedName>
</protein>
<accession>A0AAV5GIP4</accession>
<name>A0AAV5GIP4_9BASI</name>
<gene>
    <name evidence="1" type="ORF">Rhopal_002316-T1</name>
</gene>
<evidence type="ECO:0000313" key="2">
    <source>
        <dbReference type="Proteomes" id="UP001342314"/>
    </source>
</evidence>
<dbReference type="InterPro" id="IPR032801">
    <property type="entry name" value="PXL2A/B/C"/>
</dbReference>
<dbReference type="InterPro" id="IPR036249">
    <property type="entry name" value="Thioredoxin-like_sf"/>
</dbReference>
<dbReference type="Pfam" id="PF13911">
    <property type="entry name" value="AhpC-TSA_2"/>
    <property type="match status" value="1"/>
</dbReference>
<dbReference type="PANTHER" id="PTHR28630">
    <property type="match status" value="1"/>
</dbReference>
<dbReference type="CDD" id="cd02970">
    <property type="entry name" value="PRX_like2"/>
    <property type="match status" value="1"/>
</dbReference>
<dbReference type="PANTHER" id="PTHR28630:SF3">
    <property type="entry name" value="PEROXIREDOXIN-LIKE 2C"/>
    <property type="match status" value="1"/>
</dbReference>
<reference evidence="1 2" key="1">
    <citation type="submission" date="2021-12" db="EMBL/GenBank/DDBJ databases">
        <title>High titer production of polyol ester of fatty acids by Rhodotorula paludigena BS15 towards product separation-free biomass refinery.</title>
        <authorList>
            <person name="Mano J."/>
            <person name="Ono H."/>
            <person name="Tanaka T."/>
            <person name="Naito K."/>
            <person name="Sushida H."/>
            <person name="Ike M."/>
            <person name="Tokuyasu K."/>
            <person name="Kitaoka M."/>
        </authorList>
    </citation>
    <scope>NUCLEOTIDE SEQUENCE [LARGE SCALE GENOMIC DNA]</scope>
    <source>
        <strain evidence="1 2">BS15</strain>
    </source>
</reference>
<dbReference type="Proteomes" id="UP001342314">
    <property type="component" value="Unassembled WGS sequence"/>
</dbReference>
<evidence type="ECO:0008006" key="3">
    <source>
        <dbReference type="Google" id="ProtNLM"/>
    </source>
</evidence>
<keyword evidence="2" id="KW-1185">Reference proteome</keyword>